<dbReference type="Pfam" id="PF04851">
    <property type="entry name" value="ResIII"/>
    <property type="match status" value="1"/>
</dbReference>
<dbReference type="Gene3D" id="3.40.50.300">
    <property type="entry name" value="P-loop containing nucleotide triphosphate hydrolases"/>
    <property type="match status" value="2"/>
</dbReference>
<evidence type="ECO:0000259" key="3">
    <source>
        <dbReference type="PROSITE" id="PS51192"/>
    </source>
</evidence>
<dbReference type="InterPro" id="IPR050742">
    <property type="entry name" value="Helicase_Restrict-Modif_Enz"/>
</dbReference>
<accession>A0A1F4UAK7</accession>
<dbReference type="CDD" id="cd18785">
    <property type="entry name" value="SF2_C"/>
    <property type="match status" value="1"/>
</dbReference>
<evidence type="ECO:0000313" key="5">
    <source>
        <dbReference type="Proteomes" id="UP000177025"/>
    </source>
</evidence>
<dbReference type="PANTHER" id="PTHR47396">
    <property type="entry name" value="TYPE I RESTRICTION ENZYME ECOKI R PROTEIN"/>
    <property type="match status" value="1"/>
</dbReference>
<dbReference type="SMART" id="SM00487">
    <property type="entry name" value="DEXDc"/>
    <property type="match status" value="1"/>
</dbReference>
<sequence length="868" mass="101987">MPGQTLEQKISAAKELGLSLPEVPRTIKNNLKPLFQLRPYQIESFSRFIFYMNNPQIKQKPTQLLFHMATGSGKTLIMAGAILYLYEQGYRNFIFFVNSTNIINKTRDNFLNPLSIKYLFSENITFGDKQGCIKEVDNFQVTNQDDINIVFSTIQGLHSRLNTPRENSITYDDFTDKKIVLISDEAHHINVETKKGKLTIEEKEEIISWEGTVNRIFRSNPDNMLLEFTATIDFSNQDIANKYFDKLIFDYPLRQFRLDGYSKEVKVLEADLPPIDRALQGILLNQYRRKIFEKYKKTIKPVVLFKSKTIAESEELFEEFKDKIKNLKEESIQKFNSPDNDKAIKRIFEYFEKNDITIENIVTEIKEDFSEDKCIIVNSQQQSEEKQIDINTLEDENNEYRAVFAVNMLNEGWDVLNLFDIVRLYNTRDATDGKPGRTTISEAQLIGRGARYCPFRIEETQPIYQRKYDKNIENELRICEELYYHSAYNPRYIQELNTALQEIGIKAKESREIQLTLKPDFKESEIYKSGIIFLNEQLKNDRTGILSLPTSITAQSFEVKLETGISSATAIFDDQNVANIELKEKEYRPTDFNINIIRKALNRLEFYKFNNLKSFLPNLKSVSEFITSKNYLGKVKVDIKGLLNQINNLTPKQKLEITTNVLEKISQIIISEDVEFKGTKEFKPYEVNKTFKDKTLNIYVREGGDQEYGVGQNETGNIDLKLDLSNKEWYVFNDNYGTSEEKNLIKFINKTYDKLKTKYSKIYLVRNEKYFQLYNFDDGRAMEPDFVLFLEKKETGQSLYYQVFIEPKGDHLLKEDEWKENFLRSLKEKAEIKVLWKTKKFIVWGMPFYNERLRKVEFENEFEKIIND</sequence>
<comment type="caution">
    <text evidence="4">The sequence shown here is derived from an EMBL/GenBank/DDBJ whole genome shotgun (WGS) entry which is preliminary data.</text>
</comment>
<evidence type="ECO:0000256" key="1">
    <source>
        <dbReference type="SAM" id="Coils"/>
    </source>
</evidence>
<keyword evidence="2" id="KW-0812">Transmembrane</keyword>
<organism evidence="4 5">
    <name type="scientific">candidate division WOR-3 bacterium RBG_13_43_14</name>
    <dbReference type="NCBI Taxonomy" id="1802590"/>
    <lineage>
        <taxon>Bacteria</taxon>
        <taxon>Bacteria division WOR-3</taxon>
    </lineage>
</organism>
<feature type="coiled-coil region" evidence="1">
    <location>
        <begin position="376"/>
        <end position="403"/>
    </location>
</feature>
<dbReference type="InterPro" id="IPR006935">
    <property type="entry name" value="Helicase/UvrB_N"/>
</dbReference>
<dbReference type="PANTHER" id="PTHR47396:SF1">
    <property type="entry name" value="ATP-DEPENDENT HELICASE IRC3-RELATED"/>
    <property type="match status" value="1"/>
</dbReference>
<dbReference type="AlphaFoldDB" id="A0A1F4UAK7"/>
<dbReference type="GO" id="GO:0005524">
    <property type="term" value="F:ATP binding"/>
    <property type="evidence" value="ECO:0007669"/>
    <property type="project" value="InterPro"/>
</dbReference>
<feature type="transmembrane region" description="Helical" evidence="2">
    <location>
        <begin position="64"/>
        <end position="86"/>
    </location>
</feature>
<dbReference type="InterPro" id="IPR027417">
    <property type="entry name" value="P-loop_NTPase"/>
</dbReference>
<proteinExistence type="predicted"/>
<reference evidence="4 5" key="1">
    <citation type="journal article" date="2016" name="Nat. Commun.">
        <title>Thousands of microbial genomes shed light on interconnected biogeochemical processes in an aquifer system.</title>
        <authorList>
            <person name="Anantharaman K."/>
            <person name="Brown C.T."/>
            <person name="Hug L.A."/>
            <person name="Sharon I."/>
            <person name="Castelle C.J."/>
            <person name="Probst A.J."/>
            <person name="Thomas B.C."/>
            <person name="Singh A."/>
            <person name="Wilkins M.J."/>
            <person name="Karaoz U."/>
            <person name="Brodie E.L."/>
            <person name="Williams K.H."/>
            <person name="Hubbard S.S."/>
            <person name="Banfield J.F."/>
        </authorList>
    </citation>
    <scope>NUCLEOTIDE SEQUENCE [LARGE SCALE GENOMIC DNA]</scope>
</reference>
<dbReference type="GO" id="GO:0003677">
    <property type="term" value="F:DNA binding"/>
    <property type="evidence" value="ECO:0007669"/>
    <property type="project" value="InterPro"/>
</dbReference>
<keyword evidence="2" id="KW-0472">Membrane</keyword>
<name>A0A1F4UAK7_UNCW3</name>
<dbReference type="Proteomes" id="UP000177025">
    <property type="component" value="Unassembled WGS sequence"/>
</dbReference>
<dbReference type="PROSITE" id="PS51192">
    <property type="entry name" value="HELICASE_ATP_BIND_1"/>
    <property type="match status" value="1"/>
</dbReference>
<evidence type="ECO:0000313" key="4">
    <source>
        <dbReference type="EMBL" id="OGC42006.1"/>
    </source>
</evidence>
<dbReference type="InterPro" id="IPR014001">
    <property type="entry name" value="Helicase_ATP-bd"/>
</dbReference>
<evidence type="ECO:0000256" key="2">
    <source>
        <dbReference type="SAM" id="Phobius"/>
    </source>
</evidence>
<dbReference type="SUPFAM" id="SSF52540">
    <property type="entry name" value="P-loop containing nucleoside triphosphate hydrolases"/>
    <property type="match status" value="2"/>
</dbReference>
<dbReference type="GO" id="GO:0005829">
    <property type="term" value="C:cytosol"/>
    <property type="evidence" value="ECO:0007669"/>
    <property type="project" value="TreeGrafter"/>
</dbReference>
<feature type="domain" description="Helicase ATP-binding" evidence="3">
    <location>
        <begin position="55"/>
        <end position="250"/>
    </location>
</feature>
<gene>
    <name evidence="4" type="ORF">A2Y85_07010</name>
</gene>
<protein>
    <recommendedName>
        <fullName evidence="3">Helicase ATP-binding domain-containing protein</fullName>
    </recommendedName>
</protein>
<keyword evidence="1" id="KW-0175">Coiled coil</keyword>
<dbReference type="EMBL" id="MEUM01000087">
    <property type="protein sequence ID" value="OGC42006.1"/>
    <property type="molecule type" value="Genomic_DNA"/>
</dbReference>
<keyword evidence="2" id="KW-1133">Transmembrane helix</keyword>
<dbReference type="GO" id="GO:0016787">
    <property type="term" value="F:hydrolase activity"/>
    <property type="evidence" value="ECO:0007669"/>
    <property type="project" value="InterPro"/>
</dbReference>